<feature type="compositionally biased region" description="Low complexity" evidence="2">
    <location>
        <begin position="292"/>
        <end position="305"/>
    </location>
</feature>
<feature type="compositionally biased region" description="Low complexity" evidence="2">
    <location>
        <begin position="1"/>
        <end position="23"/>
    </location>
</feature>
<dbReference type="PROSITE" id="PS50076">
    <property type="entry name" value="DNAJ_2"/>
    <property type="match status" value="1"/>
</dbReference>
<keyword evidence="5" id="KW-1185">Reference proteome</keyword>
<dbReference type="SUPFAM" id="SSF48452">
    <property type="entry name" value="TPR-like"/>
    <property type="match status" value="2"/>
</dbReference>
<evidence type="ECO:0000256" key="2">
    <source>
        <dbReference type="SAM" id="MobiDB-lite"/>
    </source>
</evidence>
<dbReference type="InterPro" id="IPR019734">
    <property type="entry name" value="TPR_rpt"/>
</dbReference>
<evidence type="ECO:0000313" key="5">
    <source>
        <dbReference type="Proteomes" id="UP000239649"/>
    </source>
</evidence>
<dbReference type="InterPro" id="IPR036869">
    <property type="entry name" value="J_dom_sf"/>
</dbReference>
<dbReference type="InterPro" id="IPR011990">
    <property type="entry name" value="TPR-like_helical_dom_sf"/>
</dbReference>
<feature type="compositionally biased region" description="Low complexity" evidence="2">
    <location>
        <begin position="104"/>
        <end position="118"/>
    </location>
</feature>
<dbReference type="PANTHER" id="PTHR45181">
    <property type="entry name" value="HEAT SHOCK PROTEIN DNAJ WITH TETRATRICOPEPTIDE REPEAT-CONTAINING PROTEIN"/>
    <property type="match status" value="1"/>
</dbReference>
<dbReference type="SMART" id="SM00028">
    <property type="entry name" value="TPR"/>
    <property type="match status" value="6"/>
</dbReference>
<feature type="compositionally biased region" description="Low complexity" evidence="2">
    <location>
        <begin position="66"/>
        <end position="84"/>
    </location>
</feature>
<keyword evidence="1" id="KW-0175">Coiled coil</keyword>
<dbReference type="Gene3D" id="1.10.287.110">
    <property type="entry name" value="DnaJ domain"/>
    <property type="match status" value="1"/>
</dbReference>
<dbReference type="PRINTS" id="PR00625">
    <property type="entry name" value="JDOMAIN"/>
</dbReference>
<reference evidence="4 5" key="1">
    <citation type="journal article" date="2018" name="Plant J.">
        <title>Genome sequences of Chlorella sorokiniana UTEX 1602 and Micractinium conductrix SAG 241.80: implications to maltose excretion by a green alga.</title>
        <authorList>
            <person name="Arriola M.B."/>
            <person name="Velmurugan N."/>
            <person name="Zhang Y."/>
            <person name="Plunkett M.H."/>
            <person name="Hondzo H."/>
            <person name="Barney B.M."/>
        </authorList>
    </citation>
    <scope>NUCLEOTIDE SEQUENCE [LARGE SCALE GENOMIC DNA]</scope>
    <source>
        <strain evidence="4 5">SAG 241.80</strain>
    </source>
</reference>
<dbReference type="Proteomes" id="UP000239649">
    <property type="component" value="Unassembled WGS sequence"/>
</dbReference>
<feature type="region of interest" description="Disordered" evidence="2">
    <location>
        <begin position="1"/>
        <end position="123"/>
    </location>
</feature>
<protein>
    <submittedName>
        <fullName evidence="4">Isogeny subfamily C member 7 isoform B</fullName>
    </submittedName>
</protein>
<feature type="region of interest" description="Disordered" evidence="2">
    <location>
        <begin position="1063"/>
        <end position="1086"/>
    </location>
</feature>
<feature type="region of interest" description="Disordered" evidence="2">
    <location>
        <begin position="142"/>
        <end position="221"/>
    </location>
</feature>
<evidence type="ECO:0000259" key="3">
    <source>
        <dbReference type="PROSITE" id="PS50076"/>
    </source>
</evidence>
<dbReference type="EMBL" id="LHPF02000012">
    <property type="protein sequence ID" value="PSC71959.1"/>
    <property type="molecule type" value="Genomic_DNA"/>
</dbReference>
<dbReference type="STRING" id="554055.A0A2P6VD03"/>
<feature type="region of interest" description="Disordered" evidence="2">
    <location>
        <begin position="317"/>
        <end position="355"/>
    </location>
</feature>
<dbReference type="OrthoDB" id="514917at2759"/>
<organism evidence="4 5">
    <name type="scientific">Micractinium conductrix</name>
    <dbReference type="NCBI Taxonomy" id="554055"/>
    <lineage>
        <taxon>Eukaryota</taxon>
        <taxon>Viridiplantae</taxon>
        <taxon>Chlorophyta</taxon>
        <taxon>core chlorophytes</taxon>
        <taxon>Trebouxiophyceae</taxon>
        <taxon>Chlorellales</taxon>
        <taxon>Chlorellaceae</taxon>
        <taxon>Chlorella clade</taxon>
        <taxon>Micractinium</taxon>
    </lineage>
</organism>
<dbReference type="InterPro" id="IPR001623">
    <property type="entry name" value="DnaJ_domain"/>
</dbReference>
<proteinExistence type="predicted"/>
<evidence type="ECO:0000313" key="4">
    <source>
        <dbReference type="EMBL" id="PSC71959.1"/>
    </source>
</evidence>
<feature type="region of interest" description="Disordered" evidence="2">
    <location>
        <begin position="537"/>
        <end position="575"/>
    </location>
</feature>
<sequence>MAWSPYPASSSAEASTAFGGAATPVPPGSATPTSGPAPAAPPSPGADVAADLRARLNLGATPPPASASGGAAAAGGAVRAAPPGLEERLREQLNLGEQRGTGEQQAAAPAAAPSQPTAGVARGTEAPPAGFCFVFGAAVPSPTAARAGPRRAKSPSASPAAPHGARPHTAASSRPSSASPSTGSAAASASASPRAAAWPTFGGAGAAPADSQATAAAGPAAAASGGFVFGAASESPAALRARHRARTASRSPQQEQQEQRGQQEQQRGAAWAAAMAAAMPSAPAAPEPLREQQTQQPPAGAQQQAAAGFVRLADFGKQAPASPGFSTAGGTARRAQRRKSTPTRGKAPATAAAAPAPVLLSPGAAPVLPATAPAAPGPASGPSLDVAQQAAYTKCEMYRSQGNEAFRDSDYPTAYDLYSKALQALWPHPPLHPRLALLLSNRAAALLSQGKPLSALADCRMGLKYDSALMRCALRVATCHSRMGDFDEAFAFVAKLREQAAGKEEQLKEIALKQKDLEEQERQMYYAMRSLGHALQAPQRDAATGAPLERSACGGNLSRAPSGSSLSRASSGPAPAVPSTAEAFWGALKKVDDIAPHVPHSELLLAAKAEGLVRLGKHRRAREFCEQPVHMDDGPHQEAQKRAPWRLWLQAQCSWHEGDTGGALKRQLEALLAALEAEAGQAGGSGAASSAGGAAGAAAAPSAFFPAVPAGTPAAGQSQEQRRRRELGELVGLPSAADVRQLLSSLETADKMRLAGNAAIKAGKAAEAVQKYTEALAAGGLSPAIASVLLSNRAAAHQHLKQRAQAVADCSRAVALNPSYAKAHSRLATLLAELGYHSDAASSLEAALATPGLPSADKRDYQQRLKGEKAAESRAISRASVFNGGSAPVDHYKLLGLERGAAAEEVRKAYKKLALQLHPDKSTSVCRVVTRCCGRGSPAFEAAQAQARLSERATWLFKLLGEANEVLSDPAKRRSLDASLARGGRTGFSSRYGDSDDDSDAFFATDPFFGGGFGGYGGTARGAGAGGFGTGAYGGFGSYGSGSYGGAGYGSYGAGTGFGGGGSSGGSAGARRAGGAGAGSRYWGYG</sequence>
<accession>A0A2P6VD03</accession>
<dbReference type="Pfam" id="PF00226">
    <property type="entry name" value="DnaJ"/>
    <property type="match status" value="1"/>
</dbReference>
<evidence type="ECO:0000256" key="1">
    <source>
        <dbReference type="SAM" id="Coils"/>
    </source>
</evidence>
<feature type="compositionally biased region" description="Gly residues" evidence="2">
    <location>
        <begin position="1063"/>
        <end position="1078"/>
    </location>
</feature>
<name>A0A2P6VD03_9CHLO</name>
<feature type="compositionally biased region" description="Low complexity" evidence="2">
    <location>
        <begin position="248"/>
        <end position="284"/>
    </location>
</feature>
<feature type="domain" description="J" evidence="3">
    <location>
        <begin position="890"/>
        <end position="980"/>
    </location>
</feature>
<dbReference type="Gene3D" id="1.25.40.10">
    <property type="entry name" value="Tetratricopeptide repeat domain"/>
    <property type="match status" value="2"/>
</dbReference>
<comment type="caution">
    <text evidence="4">The sequence shown here is derived from an EMBL/GenBank/DDBJ whole genome shotgun (WGS) entry which is preliminary data.</text>
</comment>
<gene>
    <name evidence="4" type="ORF">C2E20_4740</name>
</gene>
<dbReference type="SUPFAM" id="SSF46565">
    <property type="entry name" value="Chaperone J-domain"/>
    <property type="match status" value="1"/>
</dbReference>
<dbReference type="PANTHER" id="PTHR45181:SF4">
    <property type="entry name" value="HEAT SHOCK PROTEIN DNAJ WITH TETRATRICOPEPTIDE REPEAT-CONTAINING PROTEIN"/>
    <property type="match status" value="1"/>
</dbReference>
<dbReference type="SMART" id="SM00271">
    <property type="entry name" value="DnaJ"/>
    <property type="match status" value="1"/>
</dbReference>
<feature type="coiled-coil region" evidence="1">
    <location>
        <begin position="493"/>
        <end position="523"/>
    </location>
</feature>
<feature type="region of interest" description="Disordered" evidence="2">
    <location>
        <begin position="235"/>
        <end position="305"/>
    </location>
</feature>
<dbReference type="AlphaFoldDB" id="A0A2P6VD03"/>
<feature type="compositionally biased region" description="Low complexity" evidence="2">
    <location>
        <begin position="557"/>
        <end position="574"/>
    </location>
</feature>
<feature type="compositionally biased region" description="Low complexity" evidence="2">
    <location>
        <begin position="154"/>
        <end position="221"/>
    </location>
</feature>
<dbReference type="CDD" id="cd06257">
    <property type="entry name" value="DnaJ"/>
    <property type="match status" value="1"/>
</dbReference>